<dbReference type="EMBL" id="KI925462">
    <property type="protein sequence ID" value="ETW77774.1"/>
    <property type="molecule type" value="Genomic_DNA"/>
</dbReference>
<dbReference type="Proteomes" id="UP000030671">
    <property type="component" value="Unassembled WGS sequence"/>
</dbReference>
<sequence length="72" mass="8679">MPAWSRSFLSQFLVCTRYILRQLRVCFLDRLPYLLRFLSISQRQSYHRYSISVTWMSLKHVSFGPLAMPHEI</sequence>
<dbReference type="AlphaFoldDB" id="W4JWF2"/>
<organism evidence="1 2">
    <name type="scientific">Heterobasidion irregulare (strain TC 32-1)</name>
    <dbReference type="NCBI Taxonomy" id="747525"/>
    <lineage>
        <taxon>Eukaryota</taxon>
        <taxon>Fungi</taxon>
        <taxon>Dikarya</taxon>
        <taxon>Basidiomycota</taxon>
        <taxon>Agaricomycotina</taxon>
        <taxon>Agaricomycetes</taxon>
        <taxon>Russulales</taxon>
        <taxon>Bondarzewiaceae</taxon>
        <taxon>Heterobasidion</taxon>
        <taxon>Heterobasidion annosum species complex</taxon>
    </lineage>
</organism>
<name>W4JWF2_HETIT</name>
<evidence type="ECO:0000313" key="1">
    <source>
        <dbReference type="EMBL" id="ETW77774.1"/>
    </source>
</evidence>
<dbReference type="HOGENOM" id="CLU_2722539_0_0_1"/>
<protein>
    <submittedName>
        <fullName evidence="1">Uncharacterized protein</fullName>
    </submittedName>
</protein>
<dbReference type="RefSeq" id="XP_009549805.1">
    <property type="nucleotide sequence ID" value="XM_009551510.1"/>
</dbReference>
<dbReference type="KEGG" id="hir:HETIRDRAFT_325167"/>
<accession>W4JWF2</accession>
<evidence type="ECO:0000313" key="2">
    <source>
        <dbReference type="Proteomes" id="UP000030671"/>
    </source>
</evidence>
<dbReference type="InParanoid" id="W4JWF2"/>
<keyword evidence="2" id="KW-1185">Reference proteome</keyword>
<dbReference type="GeneID" id="20671120"/>
<reference evidence="1 2" key="1">
    <citation type="journal article" date="2012" name="New Phytol.">
        <title>Insight into trade-off between wood decay and parasitism from the genome of a fungal forest pathogen.</title>
        <authorList>
            <person name="Olson A."/>
            <person name="Aerts A."/>
            <person name="Asiegbu F."/>
            <person name="Belbahri L."/>
            <person name="Bouzid O."/>
            <person name="Broberg A."/>
            <person name="Canback B."/>
            <person name="Coutinho P.M."/>
            <person name="Cullen D."/>
            <person name="Dalman K."/>
            <person name="Deflorio G."/>
            <person name="van Diepen L.T."/>
            <person name="Dunand C."/>
            <person name="Duplessis S."/>
            <person name="Durling M."/>
            <person name="Gonthier P."/>
            <person name="Grimwood J."/>
            <person name="Fossdal C.G."/>
            <person name="Hansson D."/>
            <person name="Henrissat B."/>
            <person name="Hietala A."/>
            <person name="Himmelstrand K."/>
            <person name="Hoffmeister D."/>
            <person name="Hogberg N."/>
            <person name="James T.Y."/>
            <person name="Karlsson M."/>
            <person name="Kohler A."/>
            <person name="Kues U."/>
            <person name="Lee Y.H."/>
            <person name="Lin Y.C."/>
            <person name="Lind M."/>
            <person name="Lindquist E."/>
            <person name="Lombard V."/>
            <person name="Lucas S."/>
            <person name="Lunden K."/>
            <person name="Morin E."/>
            <person name="Murat C."/>
            <person name="Park J."/>
            <person name="Raffaello T."/>
            <person name="Rouze P."/>
            <person name="Salamov A."/>
            <person name="Schmutz J."/>
            <person name="Solheim H."/>
            <person name="Stahlberg J."/>
            <person name="Velez H."/>
            <person name="de Vries R.P."/>
            <person name="Wiebenga A."/>
            <person name="Woodward S."/>
            <person name="Yakovlev I."/>
            <person name="Garbelotto M."/>
            <person name="Martin F."/>
            <person name="Grigoriev I.V."/>
            <person name="Stenlid J."/>
        </authorList>
    </citation>
    <scope>NUCLEOTIDE SEQUENCE [LARGE SCALE GENOMIC DNA]</scope>
    <source>
        <strain evidence="1 2">TC 32-1</strain>
    </source>
</reference>
<gene>
    <name evidence="1" type="ORF">HETIRDRAFT_325167</name>
</gene>
<proteinExistence type="predicted"/>